<keyword evidence="6 7" id="KW-0472">Membrane</keyword>
<reference evidence="9 10" key="1">
    <citation type="submission" date="2020-07" db="EMBL/GenBank/DDBJ databases">
        <title>Organ Donor 1.</title>
        <authorList>
            <person name="Marsh A.J."/>
            <person name="Azcarate-Peril M.A."/>
        </authorList>
    </citation>
    <scope>NUCLEOTIDE SEQUENCE [LARGE SCALE GENOMIC DNA]</scope>
    <source>
        <strain evidence="9 10">AMC0717</strain>
    </source>
</reference>
<evidence type="ECO:0000256" key="1">
    <source>
        <dbReference type="ARBA" id="ARBA00004651"/>
    </source>
</evidence>
<feature type="transmembrane region" description="Helical" evidence="7">
    <location>
        <begin position="228"/>
        <end position="247"/>
    </location>
</feature>
<evidence type="ECO:0000259" key="8">
    <source>
        <dbReference type="PROSITE" id="PS50850"/>
    </source>
</evidence>
<keyword evidence="5 7" id="KW-1133">Transmembrane helix</keyword>
<organism evidence="9 10">
    <name type="scientific">Eubacterium callanderi</name>
    <dbReference type="NCBI Taxonomy" id="53442"/>
    <lineage>
        <taxon>Bacteria</taxon>
        <taxon>Bacillati</taxon>
        <taxon>Bacillota</taxon>
        <taxon>Clostridia</taxon>
        <taxon>Eubacteriales</taxon>
        <taxon>Eubacteriaceae</taxon>
        <taxon>Eubacterium</taxon>
    </lineage>
</organism>
<evidence type="ECO:0000256" key="6">
    <source>
        <dbReference type="ARBA" id="ARBA00023136"/>
    </source>
</evidence>
<feature type="domain" description="Major facilitator superfamily (MFS) profile" evidence="8">
    <location>
        <begin position="23"/>
        <end position="415"/>
    </location>
</feature>
<dbReference type="InterPro" id="IPR000849">
    <property type="entry name" value="Sugar_P_transporter"/>
</dbReference>
<evidence type="ECO:0000256" key="2">
    <source>
        <dbReference type="ARBA" id="ARBA00022448"/>
    </source>
</evidence>
<feature type="transmembrane region" description="Helical" evidence="7">
    <location>
        <begin position="113"/>
        <end position="133"/>
    </location>
</feature>
<evidence type="ECO:0000313" key="10">
    <source>
        <dbReference type="Proteomes" id="UP000586254"/>
    </source>
</evidence>
<sequence length="424" mass="45109">MTNQEMNSNDQNKQEKIGWYSWVVALLCLCTYAVSFISRNIWSTAIPVAAPDLGISMTQAGGLVTAYYVGYVAMNFFSGFFVDKFGPRKSLAVSSLLTAVFTLAIPFSRSYTILFILRVLAGMASGPLFSGCAKMNLGWFDDKRRATAMGFIMTGPALGNVIASGVFPSVITGQGWQMAFTYGGIIALAVAVLFFIFAKERGVAKASGSSVQKTPEEKQKDRQGAFRILTTRTLILATLAQFLAIGANNGFTTWIMKFFVDTQGFTLAAAGGIFAASSAMKLFSGTLSGIASDLLKSRKKVAILCGVITCITVVCLTQFKDTAILWVIMLIYGLFSSGLGNPVNTMATETAKGPFAGTVMGIYNALCQLGSVVFPALLGMLLDIAGGSFFAVLMVIAGSYLIAAVSAACMKETYGKTSDEIQGK</sequence>
<feature type="transmembrane region" description="Helical" evidence="7">
    <location>
        <begin position="267"/>
        <end position="289"/>
    </location>
</feature>
<dbReference type="RefSeq" id="WP_180493845.1">
    <property type="nucleotide sequence ID" value="NZ_JACCKS010000020.1"/>
</dbReference>
<comment type="caution">
    <text evidence="9">The sequence shown here is derived from an EMBL/GenBank/DDBJ whole genome shotgun (WGS) entry which is preliminary data.</text>
</comment>
<feature type="transmembrane region" description="Helical" evidence="7">
    <location>
        <begin position="384"/>
        <end position="408"/>
    </location>
</feature>
<evidence type="ECO:0000256" key="3">
    <source>
        <dbReference type="ARBA" id="ARBA00022475"/>
    </source>
</evidence>
<dbReference type="InterPro" id="IPR011701">
    <property type="entry name" value="MFS"/>
</dbReference>
<dbReference type="Proteomes" id="UP000586254">
    <property type="component" value="Unassembled WGS sequence"/>
</dbReference>
<keyword evidence="3" id="KW-1003">Cell membrane</keyword>
<accession>A0A853JPF7</accession>
<feature type="transmembrane region" description="Helical" evidence="7">
    <location>
        <begin position="179"/>
        <end position="198"/>
    </location>
</feature>
<dbReference type="Pfam" id="PF07690">
    <property type="entry name" value="MFS_1"/>
    <property type="match status" value="1"/>
</dbReference>
<dbReference type="AlphaFoldDB" id="A0A853JPF7"/>
<keyword evidence="2" id="KW-0813">Transport</keyword>
<feature type="transmembrane region" description="Helical" evidence="7">
    <location>
        <begin position="325"/>
        <end position="343"/>
    </location>
</feature>
<keyword evidence="4 7" id="KW-0812">Transmembrane</keyword>
<feature type="transmembrane region" description="Helical" evidence="7">
    <location>
        <begin position="20"/>
        <end position="42"/>
    </location>
</feature>
<feature type="transmembrane region" description="Helical" evidence="7">
    <location>
        <begin position="301"/>
        <end position="319"/>
    </location>
</feature>
<feature type="transmembrane region" description="Helical" evidence="7">
    <location>
        <begin position="62"/>
        <end position="82"/>
    </location>
</feature>
<dbReference type="GO" id="GO:0005886">
    <property type="term" value="C:plasma membrane"/>
    <property type="evidence" value="ECO:0007669"/>
    <property type="project" value="UniProtKB-SubCell"/>
</dbReference>
<evidence type="ECO:0000313" key="9">
    <source>
        <dbReference type="EMBL" id="NZA39436.1"/>
    </source>
</evidence>
<protein>
    <submittedName>
        <fullName evidence="9">MFS transporter</fullName>
    </submittedName>
</protein>
<dbReference type="PANTHER" id="PTHR11662:SF399">
    <property type="entry name" value="FI19708P1-RELATED"/>
    <property type="match status" value="1"/>
</dbReference>
<evidence type="ECO:0000256" key="7">
    <source>
        <dbReference type="SAM" id="Phobius"/>
    </source>
</evidence>
<feature type="transmembrane region" description="Helical" evidence="7">
    <location>
        <begin position="355"/>
        <end position="378"/>
    </location>
</feature>
<dbReference type="GO" id="GO:0022857">
    <property type="term" value="F:transmembrane transporter activity"/>
    <property type="evidence" value="ECO:0007669"/>
    <property type="project" value="InterPro"/>
</dbReference>
<feature type="transmembrane region" description="Helical" evidence="7">
    <location>
        <begin position="89"/>
        <end position="107"/>
    </location>
</feature>
<dbReference type="InterPro" id="IPR020846">
    <property type="entry name" value="MFS_dom"/>
</dbReference>
<feature type="transmembrane region" description="Helical" evidence="7">
    <location>
        <begin position="145"/>
        <end position="167"/>
    </location>
</feature>
<dbReference type="SUPFAM" id="SSF103473">
    <property type="entry name" value="MFS general substrate transporter"/>
    <property type="match status" value="1"/>
</dbReference>
<dbReference type="Gene3D" id="1.20.1250.20">
    <property type="entry name" value="MFS general substrate transporter like domains"/>
    <property type="match status" value="2"/>
</dbReference>
<dbReference type="PANTHER" id="PTHR11662">
    <property type="entry name" value="SOLUTE CARRIER FAMILY 17"/>
    <property type="match status" value="1"/>
</dbReference>
<name>A0A853JPF7_9FIRM</name>
<dbReference type="PROSITE" id="PS50850">
    <property type="entry name" value="MFS"/>
    <property type="match status" value="1"/>
</dbReference>
<dbReference type="EMBL" id="JACCKS010000020">
    <property type="protein sequence ID" value="NZA39436.1"/>
    <property type="molecule type" value="Genomic_DNA"/>
</dbReference>
<proteinExistence type="predicted"/>
<evidence type="ECO:0000256" key="5">
    <source>
        <dbReference type="ARBA" id="ARBA00022989"/>
    </source>
</evidence>
<comment type="subcellular location">
    <subcellularLocation>
        <location evidence="1">Cell membrane</location>
        <topology evidence="1">Multi-pass membrane protein</topology>
    </subcellularLocation>
</comment>
<dbReference type="InterPro" id="IPR050382">
    <property type="entry name" value="MFS_Na/Anion_cotransporter"/>
</dbReference>
<dbReference type="InterPro" id="IPR036259">
    <property type="entry name" value="MFS_trans_sf"/>
</dbReference>
<gene>
    <name evidence="9" type="ORF">H0N91_15200</name>
</gene>
<evidence type="ECO:0000256" key="4">
    <source>
        <dbReference type="ARBA" id="ARBA00022692"/>
    </source>
</evidence>
<dbReference type="PIRSF" id="PIRSF002808">
    <property type="entry name" value="Hexose_phosphate_transp"/>
    <property type="match status" value="1"/>
</dbReference>